<accession>A0A9D4AFQ9</accession>
<dbReference type="OrthoDB" id="1017542at2759"/>
<dbReference type="InterPro" id="IPR051207">
    <property type="entry name" value="ComplexI_NDUFA9_subunit"/>
</dbReference>
<evidence type="ECO:0000313" key="1">
    <source>
        <dbReference type="EMBL" id="KAH1114599.1"/>
    </source>
</evidence>
<dbReference type="GO" id="GO:0044877">
    <property type="term" value="F:protein-containing complex binding"/>
    <property type="evidence" value="ECO:0007669"/>
    <property type="project" value="TreeGrafter"/>
</dbReference>
<dbReference type="EMBL" id="JAIQCV010000003">
    <property type="protein sequence ID" value="KAH1114599.1"/>
    <property type="molecule type" value="Genomic_DNA"/>
</dbReference>
<organism evidence="1 2">
    <name type="scientific">Gossypium stocksii</name>
    <dbReference type="NCBI Taxonomy" id="47602"/>
    <lineage>
        <taxon>Eukaryota</taxon>
        <taxon>Viridiplantae</taxon>
        <taxon>Streptophyta</taxon>
        <taxon>Embryophyta</taxon>
        <taxon>Tracheophyta</taxon>
        <taxon>Spermatophyta</taxon>
        <taxon>Magnoliopsida</taxon>
        <taxon>eudicotyledons</taxon>
        <taxon>Gunneridae</taxon>
        <taxon>Pentapetalae</taxon>
        <taxon>rosids</taxon>
        <taxon>malvids</taxon>
        <taxon>Malvales</taxon>
        <taxon>Malvaceae</taxon>
        <taxon>Malvoideae</taxon>
        <taxon>Gossypium</taxon>
    </lineage>
</organism>
<dbReference type="AlphaFoldDB" id="A0A9D4AFQ9"/>
<keyword evidence="2" id="KW-1185">Reference proteome</keyword>
<proteinExistence type="predicted"/>
<comment type="caution">
    <text evidence="1">The sequence shown here is derived from an EMBL/GenBank/DDBJ whole genome shotgun (WGS) entry which is preliminary data.</text>
</comment>
<reference evidence="1 2" key="1">
    <citation type="journal article" date="2021" name="Plant Biotechnol. J.">
        <title>Multi-omics assisted identification of the key and species-specific regulatory components of drought-tolerant mechanisms in Gossypium stocksii.</title>
        <authorList>
            <person name="Yu D."/>
            <person name="Ke L."/>
            <person name="Zhang D."/>
            <person name="Wu Y."/>
            <person name="Sun Y."/>
            <person name="Mei J."/>
            <person name="Sun J."/>
            <person name="Sun Y."/>
        </authorList>
    </citation>
    <scope>NUCLEOTIDE SEQUENCE [LARGE SCALE GENOMIC DNA]</scope>
    <source>
        <strain evidence="2">cv. E1</strain>
        <tissue evidence="1">Leaf</tissue>
    </source>
</reference>
<dbReference type="PANTHER" id="PTHR12126">
    <property type="entry name" value="NADH-UBIQUINONE OXIDOREDUCTASE 39 KDA SUBUNIT-RELATED"/>
    <property type="match status" value="1"/>
</dbReference>
<evidence type="ECO:0008006" key="3">
    <source>
        <dbReference type="Google" id="ProtNLM"/>
    </source>
</evidence>
<evidence type="ECO:0000313" key="2">
    <source>
        <dbReference type="Proteomes" id="UP000828251"/>
    </source>
</evidence>
<gene>
    <name evidence="1" type="ORF">J1N35_007977</name>
</gene>
<dbReference type="GO" id="GO:0005739">
    <property type="term" value="C:mitochondrion"/>
    <property type="evidence" value="ECO:0007669"/>
    <property type="project" value="TreeGrafter"/>
</dbReference>
<name>A0A9D4AFQ9_9ROSI</name>
<dbReference type="PANTHER" id="PTHR12126:SF11">
    <property type="entry name" value="NADH DEHYDROGENASE [UBIQUINONE] 1 ALPHA SUBCOMPLEX SUBUNIT 9, MITOCHONDRIAL"/>
    <property type="match status" value="1"/>
</dbReference>
<dbReference type="Proteomes" id="UP000828251">
    <property type="component" value="Unassembled WGS sequence"/>
</dbReference>
<sequence>MGHLVRKGTGGRSSVSGIIATVFGATGFLGNDLVQQLGREYETRNFSFEEVNHFMAEQLAVFQEAPPTPCHPNTRTQKPAFRVHRRMNFLCQSSYGHSQILLSSFRIHIQGARNIAATHWDGAVRVQNQATHKS</sequence>
<protein>
    <recommendedName>
        <fullName evidence="3">NAD-dependent epimerase/dehydratase domain-containing protein</fullName>
    </recommendedName>
</protein>